<dbReference type="CDD" id="cd04301">
    <property type="entry name" value="NAT_SF"/>
    <property type="match status" value="1"/>
</dbReference>
<dbReference type="Gene3D" id="3.40.630.30">
    <property type="match status" value="1"/>
</dbReference>
<feature type="region of interest" description="Disordered" evidence="1">
    <location>
        <begin position="1"/>
        <end position="20"/>
    </location>
</feature>
<dbReference type="SUPFAM" id="SSF55729">
    <property type="entry name" value="Acyl-CoA N-acyltransferases (Nat)"/>
    <property type="match status" value="1"/>
</dbReference>
<reference evidence="4" key="1">
    <citation type="journal article" date="2019" name="Int. J. Syst. Evol. Microbiol.">
        <title>The Global Catalogue of Microorganisms (GCM) 10K type strain sequencing project: providing services to taxonomists for standard genome sequencing and annotation.</title>
        <authorList>
            <consortium name="The Broad Institute Genomics Platform"/>
            <consortium name="The Broad Institute Genome Sequencing Center for Infectious Disease"/>
            <person name="Wu L."/>
            <person name="Ma J."/>
        </authorList>
    </citation>
    <scope>NUCLEOTIDE SEQUENCE [LARGE SCALE GENOMIC DNA]</scope>
    <source>
        <strain evidence="4">JCM 30846</strain>
    </source>
</reference>
<evidence type="ECO:0000259" key="2">
    <source>
        <dbReference type="PROSITE" id="PS51186"/>
    </source>
</evidence>
<dbReference type="InterPro" id="IPR016181">
    <property type="entry name" value="Acyl_CoA_acyltransferase"/>
</dbReference>
<dbReference type="PROSITE" id="PS51186">
    <property type="entry name" value="GNAT"/>
    <property type="match status" value="1"/>
</dbReference>
<comment type="caution">
    <text evidence="3">The sequence shown here is derived from an EMBL/GenBank/DDBJ whole genome shotgun (WGS) entry which is preliminary data.</text>
</comment>
<feature type="domain" description="N-acetyltransferase" evidence="2">
    <location>
        <begin position="13"/>
        <end position="167"/>
    </location>
</feature>
<protein>
    <submittedName>
        <fullName evidence="3">GNAT family N-acetyltransferase</fullName>
    </submittedName>
</protein>
<evidence type="ECO:0000313" key="3">
    <source>
        <dbReference type="EMBL" id="GAA3718749.1"/>
    </source>
</evidence>
<evidence type="ECO:0000256" key="1">
    <source>
        <dbReference type="SAM" id="MobiDB-lite"/>
    </source>
</evidence>
<sequence>MEPTTDTAPHAAVTTRAAGPGDAEELVRLRAVMLDSLNPGRDDGSWQPASVAILRRALAEPDGDLAAFVVDAPGRPGVLAACVVGTVTQGLGSPGNPAGLGGHVFSVATDPSMRRRGCCRACMEALLAWYRRRGVVKVDLHASREGAPLYASLGFRPTRATAMRLLL</sequence>
<evidence type="ECO:0000313" key="4">
    <source>
        <dbReference type="Proteomes" id="UP001499884"/>
    </source>
</evidence>
<proteinExistence type="predicted"/>
<gene>
    <name evidence="3" type="ORF">GCM10023082_15330</name>
</gene>
<dbReference type="EMBL" id="BAABEP010000006">
    <property type="protein sequence ID" value="GAA3718749.1"/>
    <property type="molecule type" value="Genomic_DNA"/>
</dbReference>
<keyword evidence="4" id="KW-1185">Reference proteome</keyword>
<dbReference type="InterPro" id="IPR000182">
    <property type="entry name" value="GNAT_dom"/>
</dbReference>
<dbReference type="Proteomes" id="UP001499884">
    <property type="component" value="Unassembled WGS sequence"/>
</dbReference>
<organism evidence="3 4">
    <name type="scientific">Streptomyces tremellae</name>
    <dbReference type="NCBI Taxonomy" id="1124239"/>
    <lineage>
        <taxon>Bacteria</taxon>
        <taxon>Bacillati</taxon>
        <taxon>Actinomycetota</taxon>
        <taxon>Actinomycetes</taxon>
        <taxon>Kitasatosporales</taxon>
        <taxon>Streptomycetaceae</taxon>
        <taxon>Streptomyces</taxon>
    </lineage>
</organism>
<dbReference type="Pfam" id="PF00583">
    <property type="entry name" value="Acetyltransf_1"/>
    <property type="match status" value="1"/>
</dbReference>
<dbReference type="RefSeq" id="WP_345642963.1">
    <property type="nucleotide sequence ID" value="NZ_BAABEP010000006.1"/>
</dbReference>
<name>A0ABP7EIA8_9ACTN</name>
<accession>A0ABP7EIA8</accession>